<organism evidence="1 2">
    <name type="scientific">Lapidilactobacillus mulanensis</name>
    <dbReference type="NCBI Taxonomy" id="2485999"/>
    <lineage>
        <taxon>Bacteria</taxon>
        <taxon>Bacillati</taxon>
        <taxon>Bacillota</taxon>
        <taxon>Bacilli</taxon>
        <taxon>Lactobacillales</taxon>
        <taxon>Lactobacillaceae</taxon>
        <taxon>Lapidilactobacillus</taxon>
    </lineage>
</organism>
<keyword evidence="2" id="KW-1185">Reference proteome</keyword>
<protein>
    <submittedName>
        <fullName evidence="1">Uncharacterized protein</fullName>
    </submittedName>
</protein>
<gene>
    <name evidence="1" type="ORF">ACFQ4L_00750</name>
</gene>
<dbReference type="EMBL" id="JBHTOF010000011">
    <property type="protein sequence ID" value="MFD1464621.1"/>
    <property type="molecule type" value="Genomic_DNA"/>
</dbReference>
<proteinExistence type="predicted"/>
<reference evidence="2" key="1">
    <citation type="journal article" date="2019" name="Int. J. Syst. Evol. Microbiol.">
        <title>The Global Catalogue of Microorganisms (GCM) 10K type strain sequencing project: providing services to taxonomists for standard genome sequencing and annotation.</title>
        <authorList>
            <consortium name="The Broad Institute Genomics Platform"/>
            <consortium name="The Broad Institute Genome Sequencing Center for Infectious Disease"/>
            <person name="Wu L."/>
            <person name="Ma J."/>
        </authorList>
    </citation>
    <scope>NUCLEOTIDE SEQUENCE [LARGE SCALE GENOMIC DNA]</scope>
    <source>
        <strain evidence="2">CCM 8951</strain>
    </source>
</reference>
<comment type="caution">
    <text evidence="1">The sequence shown here is derived from an EMBL/GenBank/DDBJ whole genome shotgun (WGS) entry which is preliminary data.</text>
</comment>
<sequence>MIEKQLSLANKVELYDYLRTHPEDNYRINECQSIYHDPEFDYEDGLAFSGLVLMDEPNVNYASEGQGIVIRTERMHRNLAVE</sequence>
<evidence type="ECO:0000313" key="2">
    <source>
        <dbReference type="Proteomes" id="UP001597244"/>
    </source>
</evidence>
<evidence type="ECO:0000313" key="1">
    <source>
        <dbReference type="EMBL" id="MFD1464621.1"/>
    </source>
</evidence>
<accession>A0ABW4DNI6</accession>
<dbReference type="RefSeq" id="WP_125578110.1">
    <property type="nucleotide sequence ID" value="NZ_JBHTOF010000011.1"/>
</dbReference>
<name>A0ABW4DNI6_9LACO</name>
<dbReference type="Proteomes" id="UP001597244">
    <property type="component" value="Unassembled WGS sequence"/>
</dbReference>